<organism evidence="3 4">
    <name type="scientific">Marasmius crinis-equi</name>
    <dbReference type="NCBI Taxonomy" id="585013"/>
    <lineage>
        <taxon>Eukaryota</taxon>
        <taxon>Fungi</taxon>
        <taxon>Dikarya</taxon>
        <taxon>Basidiomycota</taxon>
        <taxon>Agaricomycotina</taxon>
        <taxon>Agaricomycetes</taxon>
        <taxon>Agaricomycetidae</taxon>
        <taxon>Agaricales</taxon>
        <taxon>Marasmiineae</taxon>
        <taxon>Marasmiaceae</taxon>
        <taxon>Marasmius</taxon>
    </lineage>
</organism>
<name>A0ABR3ERQ2_9AGAR</name>
<dbReference type="Proteomes" id="UP001465976">
    <property type="component" value="Unassembled WGS sequence"/>
</dbReference>
<sequence>MSFRCPHCSRTCLSCGGLTKHLNSAHREVTQEPDDHSGPAFTYQTHPYLTAAPTDSQGNRLRDGTAPLPPPSAPPPHTEEAWGSFNGRLEFDFAYCHFVRRQSSADEIKEALDLQAAQAIRCGYDGHGFPFNTAQEMYQTIDDIPDINVPWETLEIQYNGPRPPVPPLWMTQTYKLVKRDVQQLFHEQMKEPGFFSPSTFNKTPYRQFNQQGERVRSNIMSADWAWKQCDIIAEDPNTHGAMFVPVAAGSDKTTVSVATGHQEYHPVYASPCNLTNVTRRTHPFGLTPVGFLVIPKTTASQRKKPQYQTFVRQLYHASLSAIFEPLRENMTTPEVVLCPDGHFRRVIYGLGPYIADYPEQVWLSGIVSGWCAKCTNPPDQLDRPNANRRTTKKTEFIVQKFDPGIAWDDYGIRSDVVPFTVDFPRADIHELLSPDLLHQVIKGTFKDHLVEWTNQWVLENYPKAEALEILKDINRRINAVPAFPGLRRFPDGRDFSQWTGDDSKALMKVYIAAISGYVPPEMVKAFSVFMDFCYIARRNALTASDIAKLDECLTRFQESRQVFIDSDVRNDISLPRQHALTHYVRGIRLFGSPNGVCSSITESKHIEAVKKTWRRSSRYHALDQMVTTISRENKLKAMRRRLEKRGMMWGLTSSYETLMFLGEVPETFDLEVIPEEEADDELYHDLGPVSGPPVTSSVHLAAKPADGYPSNPEDLGHHISIPQFHTVLRRYLWSLTHPDVPPPPDTTQLPVLGSRIKVFHSAVAKFYAPSDICGAGGMHSERIRSHPEWRQLHARRDTLFVHTNQSPLMGGYTIARAIMFFAFKFGGQKHECVLVNWFSRVGDAQDEDTGMWVVKPEFAGSIRTLEVISIDSVARACHLLPVFGKRPLPEEFTYEYALTAFKAYFVNKHASVHLHEFLDEDE</sequence>
<comment type="caution">
    <text evidence="3">The sequence shown here is derived from an EMBL/GenBank/DDBJ whole genome shotgun (WGS) entry which is preliminary data.</text>
</comment>
<feature type="compositionally biased region" description="Pro residues" evidence="1">
    <location>
        <begin position="67"/>
        <end position="76"/>
    </location>
</feature>
<evidence type="ECO:0000313" key="4">
    <source>
        <dbReference type="Proteomes" id="UP001465976"/>
    </source>
</evidence>
<feature type="domain" description="C2H2-type" evidence="2">
    <location>
        <begin position="5"/>
        <end position="26"/>
    </location>
</feature>
<dbReference type="Pfam" id="PF18759">
    <property type="entry name" value="Plavaka"/>
    <property type="match status" value="1"/>
</dbReference>
<gene>
    <name evidence="3" type="ORF">V5O48_016435</name>
</gene>
<keyword evidence="4" id="KW-1185">Reference proteome</keyword>
<dbReference type="PROSITE" id="PS00028">
    <property type="entry name" value="ZINC_FINGER_C2H2_1"/>
    <property type="match status" value="1"/>
</dbReference>
<accession>A0ABR3ERQ2</accession>
<dbReference type="EMBL" id="JBAHYK010002200">
    <property type="protein sequence ID" value="KAL0565589.1"/>
    <property type="molecule type" value="Genomic_DNA"/>
</dbReference>
<dbReference type="InterPro" id="IPR013087">
    <property type="entry name" value="Znf_C2H2_type"/>
</dbReference>
<evidence type="ECO:0000259" key="2">
    <source>
        <dbReference type="PROSITE" id="PS00028"/>
    </source>
</evidence>
<evidence type="ECO:0000313" key="3">
    <source>
        <dbReference type="EMBL" id="KAL0565589.1"/>
    </source>
</evidence>
<feature type="region of interest" description="Disordered" evidence="1">
    <location>
        <begin position="52"/>
        <end position="80"/>
    </location>
</feature>
<proteinExistence type="predicted"/>
<reference evidence="3 4" key="1">
    <citation type="submission" date="2024-02" db="EMBL/GenBank/DDBJ databases">
        <title>A draft genome for the cacao thread blight pathogen Marasmius crinis-equi.</title>
        <authorList>
            <person name="Cohen S.P."/>
            <person name="Baruah I.K."/>
            <person name="Amoako-Attah I."/>
            <person name="Bukari Y."/>
            <person name="Meinhardt L.W."/>
            <person name="Bailey B.A."/>
        </authorList>
    </citation>
    <scope>NUCLEOTIDE SEQUENCE [LARGE SCALE GENOMIC DNA]</scope>
    <source>
        <strain evidence="3 4">GH-76</strain>
    </source>
</reference>
<protein>
    <recommendedName>
        <fullName evidence="2">C2H2-type domain-containing protein</fullName>
    </recommendedName>
</protein>
<evidence type="ECO:0000256" key="1">
    <source>
        <dbReference type="SAM" id="MobiDB-lite"/>
    </source>
</evidence>
<dbReference type="InterPro" id="IPR041078">
    <property type="entry name" value="Plavaka"/>
</dbReference>